<accession>A0A5S3XQZ0</accession>
<gene>
    <name evidence="3" type="ORF">CWB96_07300</name>
    <name evidence="2" type="ORF">CWB97_01070</name>
</gene>
<keyword evidence="4" id="KW-1185">Reference proteome</keyword>
<dbReference type="RefSeq" id="WP_138594338.1">
    <property type="nucleotide sequence ID" value="NZ_PNCK01000005.1"/>
</dbReference>
<dbReference type="AlphaFoldDB" id="A0A5S3XQZ0"/>
<sequence>MILSRRTFLKSSLALAGVTSLSATASPLLRAVLNEDNSYRAVYLNKYRQTQLIELLAKQLHIYLDSDIHDRAIDCVEMFDDEGVIYQQLANLLAKSAINLNLTNMHRYQDQQVLLTTFLNDLTSQTPIDGYVSFGLPSGNFDPISHVPKVNGTKFTVTQTVPTLFTPLERADFVGISSPTEVSQDDIGIVNQHQTQFAALYDGPHNYSQKEFSALMQRLISTMPNNGYLAMRLFDVRQPIDNHFVSVFNDWSNLLSGKSWLEAKAQRARLQSIQAWHSEVAKFGFRIKNTHSLAPDSVLPEYLAIYEKV</sequence>
<comment type="caution">
    <text evidence="3">The sequence shown here is derived from an EMBL/GenBank/DDBJ whole genome shotgun (WGS) entry which is preliminary data.</text>
</comment>
<dbReference type="EMBL" id="PNCK01000005">
    <property type="protein sequence ID" value="TMP46766.1"/>
    <property type="molecule type" value="Genomic_DNA"/>
</dbReference>
<feature type="chain" id="PRO_5024449795" evidence="1">
    <location>
        <begin position="26"/>
        <end position="309"/>
    </location>
</feature>
<organism evidence="3 5">
    <name type="scientific">Pseudoalteromonas citrea</name>
    <dbReference type="NCBI Taxonomy" id="43655"/>
    <lineage>
        <taxon>Bacteria</taxon>
        <taxon>Pseudomonadati</taxon>
        <taxon>Pseudomonadota</taxon>
        <taxon>Gammaproteobacteria</taxon>
        <taxon>Alteromonadales</taxon>
        <taxon>Pseudoalteromonadaceae</taxon>
        <taxon>Pseudoalteromonas</taxon>
    </lineage>
</organism>
<evidence type="ECO:0000313" key="5">
    <source>
        <dbReference type="Proteomes" id="UP000307706"/>
    </source>
</evidence>
<dbReference type="PROSITE" id="PS51318">
    <property type="entry name" value="TAT"/>
    <property type="match status" value="1"/>
</dbReference>
<dbReference type="OrthoDB" id="6288676at2"/>
<dbReference type="Proteomes" id="UP000307706">
    <property type="component" value="Unassembled WGS sequence"/>
</dbReference>
<dbReference type="Proteomes" id="UP000305730">
    <property type="component" value="Unassembled WGS sequence"/>
</dbReference>
<feature type="signal peptide" evidence="1">
    <location>
        <begin position="1"/>
        <end position="25"/>
    </location>
</feature>
<reference evidence="3" key="3">
    <citation type="submission" date="2019-09" db="EMBL/GenBank/DDBJ databases">
        <title>Co-occurence of chitin degradation, pigmentation and bioactivity in marine Pseudoalteromonas.</title>
        <authorList>
            <person name="Sonnenschein E.C."/>
            <person name="Bech P.K."/>
        </authorList>
    </citation>
    <scope>NUCLEOTIDE SEQUENCE</scope>
    <source>
        <strain evidence="3">S2231</strain>
        <strain evidence="2 4">S2233</strain>
    </source>
</reference>
<dbReference type="EMBL" id="PNCL01000028">
    <property type="protein sequence ID" value="TMP60184.1"/>
    <property type="molecule type" value="Genomic_DNA"/>
</dbReference>
<reference evidence="3 5" key="1">
    <citation type="submission" date="2017-12" db="EMBL/GenBank/DDBJ databases">
        <authorList>
            <person name="Paulsen S."/>
            <person name="Gram L.K."/>
        </authorList>
    </citation>
    <scope>NUCLEOTIDE SEQUENCE [LARGE SCALE GENOMIC DNA]</scope>
    <source>
        <strain evidence="3 5">S2231</strain>
        <strain evidence="2">S2233</strain>
    </source>
</reference>
<evidence type="ECO:0000313" key="4">
    <source>
        <dbReference type="Proteomes" id="UP000305730"/>
    </source>
</evidence>
<evidence type="ECO:0000256" key="1">
    <source>
        <dbReference type="SAM" id="SignalP"/>
    </source>
</evidence>
<dbReference type="InterPro" id="IPR006311">
    <property type="entry name" value="TAT_signal"/>
</dbReference>
<keyword evidence="1" id="KW-0732">Signal</keyword>
<evidence type="ECO:0000313" key="3">
    <source>
        <dbReference type="EMBL" id="TMP60184.1"/>
    </source>
</evidence>
<reference evidence="5" key="2">
    <citation type="submission" date="2019-06" db="EMBL/GenBank/DDBJ databases">
        <title>Co-occurence of chitin degradation, pigmentation and bioactivity in marine Pseudoalteromonas.</title>
        <authorList>
            <person name="Sonnenschein E.C."/>
            <person name="Bech P.K."/>
        </authorList>
    </citation>
    <scope>NUCLEOTIDE SEQUENCE [LARGE SCALE GENOMIC DNA]</scope>
    <source>
        <strain evidence="5">S2231</strain>
    </source>
</reference>
<evidence type="ECO:0000313" key="2">
    <source>
        <dbReference type="EMBL" id="TMP46766.1"/>
    </source>
</evidence>
<protein>
    <submittedName>
        <fullName evidence="3">Uncharacterized protein</fullName>
    </submittedName>
</protein>
<name>A0A5S3XQZ0_9GAMM</name>
<proteinExistence type="predicted"/>